<dbReference type="RefSeq" id="WP_318347032.1">
    <property type="nucleotide sequence ID" value="NZ_AP018694.1"/>
</dbReference>
<protein>
    <submittedName>
        <fullName evidence="1">Uncharacterized protein</fullName>
    </submittedName>
</protein>
<evidence type="ECO:0000313" key="1">
    <source>
        <dbReference type="EMBL" id="BBE18721.1"/>
    </source>
</evidence>
<evidence type="ECO:0000313" key="2">
    <source>
        <dbReference type="Proteomes" id="UP001193389"/>
    </source>
</evidence>
<reference evidence="1" key="1">
    <citation type="journal article" date="2020" name="Int. J. Syst. Evol. Microbiol.">
        <title>Aquipluma nitroreducens gen. nov. sp. nov., a novel facultatively anaerobic bacterium isolated from a freshwater lake.</title>
        <authorList>
            <person name="Watanabe M."/>
            <person name="Kojima H."/>
            <person name="Fukui M."/>
        </authorList>
    </citation>
    <scope>NUCLEOTIDE SEQUENCE</scope>
    <source>
        <strain evidence="1">MeG22</strain>
    </source>
</reference>
<name>A0A5K7SAW7_9BACT</name>
<dbReference type="EMBL" id="AP018694">
    <property type="protein sequence ID" value="BBE18721.1"/>
    <property type="molecule type" value="Genomic_DNA"/>
</dbReference>
<keyword evidence="2" id="KW-1185">Reference proteome</keyword>
<organism evidence="1 2">
    <name type="scientific">Aquipluma nitroreducens</name>
    <dbReference type="NCBI Taxonomy" id="2010828"/>
    <lineage>
        <taxon>Bacteria</taxon>
        <taxon>Pseudomonadati</taxon>
        <taxon>Bacteroidota</taxon>
        <taxon>Bacteroidia</taxon>
        <taxon>Marinilabiliales</taxon>
        <taxon>Prolixibacteraceae</taxon>
        <taxon>Aquipluma</taxon>
    </lineage>
</organism>
<proteinExistence type="predicted"/>
<accession>A0A5K7SAW7</accession>
<sequence>MSFNQYSQMLEEMLIMEYFRNEYKEFPKGKLMKSESPDFILSVSPKNDIGIELTKLHGPTVNKYKTHYPCKIVGYNAPDFNRENLDFTINAKNEKLAYYQKKRLSQIWLLITADLEESPVNYNLGNKLENWSFFSGFQKVFLFELKTRKVFELNVSD</sequence>
<gene>
    <name evidence="1" type="ORF">AQPE_2886</name>
</gene>
<dbReference type="AlphaFoldDB" id="A0A5K7SAW7"/>
<dbReference type="Proteomes" id="UP001193389">
    <property type="component" value="Chromosome"/>
</dbReference>
<dbReference type="KEGG" id="anf:AQPE_2886"/>